<dbReference type="InterPro" id="IPR015867">
    <property type="entry name" value="N-reg_PII/ATP_PRibTrfase_C"/>
</dbReference>
<dbReference type="Pfam" id="PF10035">
    <property type="entry name" value="DUF2179"/>
    <property type="match status" value="1"/>
</dbReference>
<feature type="transmembrane region" description="Helical" evidence="6">
    <location>
        <begin position="275"/>
        <end position="298"/>
    </location>
</feature>
<evidence type="ECO:0000256" key="2">
    <source>
        <dbReference type="ARBA" id="ARBA00022475"/>
    </source>
</evidence>
<feature type="transmembrane region" description="Helical" evidence="6">
    <location>
        <begin position="92"/>
        <end position="113"/>
    </location>
</feature>
<evidence type="ECO:0000256" key="6">
    <source>
        <dbReference type="SAM" id="Phobius"/>
    </source>
</evidence>
<dbReference type="InterPro" id="IPR019264">
    <property type="entry name" value="DUF2179"/>
</dbReference>
<protein>
    <submittedName>
        <fullName evidence="8">Uncharacterized membrane-anchored protein YitT (DUF2179 family)</fullName>
    </submittedName>
</protein>
<dbReference type="Proteomes" id="UP001240643">
    <property type="component" value="Unassembled WGS sequence"/>
</dbReference>
<sequence length="390" mass="43313">MYNRKYYRKAELPSVKLLFGNFYTITTRWKRYLISIAASILIAFLAWLFLQFTGVYSSGLSSFSQGLSRLTTVLMIRADANNAANARLVGNVLFWLTFIILNIPLAVFSYFKVGKNFTKMTVISFVIGDLFGLGLGFIPDSEKIVLIFGDSLSSFQPLRDQGVQILFWKFEPEAGVHDLIHIIPLVFYTVIGSILIPIAYSLIYIVGSSTGGTDFISYYYSIKKHKPLGTILVLFNIVSLFIGTFLGSYLSASLININPADDPHGIYHPWGLELLLSPNLIVSAIGAAVSGMIINIIFPKSKMAKLKIYSSNSQEIVDSLLSGDYTHSFTFHKSVGAFSGKESTTAETICQYIEIPQIMKKIAEIDKNALISVTLISHIKGSMNILERID</sequence>
<evidence type="ECO:0000256" key="1">
    <source>
        <dbReference type="ARBA" id="ARBA00004651"/>
    </source>
</evidence>
<evidence type="ECO:0000256" key="3">
    <source>
        <dbReference type="ARBA" id="ARBA00022692"/>
    </source>
</evidence>
<dbReference type="Gene3D" id="3.30.70.120">
    <property type="match status" value="1"/>
</dbReference>
<name>A0ABU0LZQ2_9BACT</name>
<feature type="transmembrane region" description="Helical" evidence="6">
    <location>
        <begin position="185"/>
        <end position="207"/>
    </location>
</feature>
<feature type="transmembrane region" description="Helical" evidence="6">
    <location>
        <begin position="120"/>
        <end position="138"/>
    </location>
</feature>
<keyword evidence="5 6" id="KW-0472">Membrane</keyword>
<dbReference type="Pfam" id="PF02588">
    <property type="entry name" value="YitT_membrane"/>
    <property type="match status" value="2"/>
</dbReference>
<dbReference type="InterPro" id="IPR003740">
    <property type="entry name" value="YitT"/>
</dbReference>
<dbReference type="PANTHER" id="PTHR33545">
    <property type="entry name" value="UPF0750 MEMBRANE PROTEIN YITT-RELATED"/>
    <property type="match status" value="1"/>
</dbReference>
<comment type="subcellular location">
    <subcellularLocation>
        <location evidence="1">Cell membrane</location>
        <topology evidence="1">Multi-pass membrane protein</topology>
    </subcellularLocation>
</comment>
<reference evidence="8" key="1">
    <citation type="submission" date="2023-07" db="EMBL/GenBank/DDBJ databases">
        <title>Genomic Encyclopedia of Type Strains, Phase IV (KMG-IV): sequencing the most valuable type-strain genomes for metagenomic binning, comparative biology and taxonomic classification.</title>
        <authorList>
            <person name="Goeker M."/>
        </authorList>
    </citation>
    <scope>NUCLEOTIDE SEQUENCE [LARGE SCALE GENOMIC DNA]</scope>
    <source>
        <strain evidence="8">DSM 21204</strain>
    </source>
</reference>
<dbReference type="EMBL" id="JAUSWO010000001">
    <property type="protein sequence ID" value="MDQ0514190.1"/>
    <property type="molecule type" value="Genomic_DNA"/>
</dbReference>
<dbReference type="RefSeq" id="WP_256547117.1">
    <property type="nucleotide sequence ID" value="NZ_CP101809.1"/>
</dbReference>
<proteinExistence type="predicted"/>
<evidence type="ECO:0000256" key="4">
    <source>
        <dbReference type="ARBA" id="ARBA00022989"/>
    </source>
</evidence>
<feature type="domain" description="DUF2179" evidence="7">
    <location>
        <begin position="328"/>
        <end position="381"/>
    </location>
</feature>
<keyword evidence="2" id="KW-1003">Cell membrane</keyword>
<evidence type="ECO:0000256" key="5">
    <source>
        <dbReference type="ARBA" id="ARBA00023136"/>
    </source>
</evidence>
<dbReference type="InterPro" id="IPR051461">
    <property type="entry name" value="UPF0750_membrane"/>
</dbReference>
<accession>A0ABU0LZQ2</accession>
<dbReference type="PANTHER" id="PTHR33545:SF5">
    <property type="entry name" value="UPF0750 MEMBRANE PROTEIN YITT"/>
    <property type="match status" value="1"/>
</dbReference>
<gene>
    <name evidence="8" type="ORF">J2Z62_000628</name>
</gene>
<feature type="transmembrane region" description="Helical" evidence="6">
    <location>
        <begin position="228"/>
        <end position="255"/>
    </location>
</feature>
<keyword evidence="9" id="KW-1185">Reference proteome</keyword>
<evidence type="ECO:0000259" key="7">
    <source>
        <dbReference type="Pfam" id="PF10035"/>
    </source>
</evidence>
<keyword evidence="4 6" id="KW-1133">Transmembrane helix</keyword>
<keyword evidence="3 6" id="KW-0812">Transmembrane</keyword>
<comment type="caution">
    <text evidence="8">The sequence shown here is derived from an EMBL/GenBank/DDBJ whole genome shotgun (WGS) entry which is preliminary data.</text>
</comment>
<evidence type="ECO:0000313" key="8">
    <source>
        <dbReference type="EMBL" id="MDQ0514190.1"/>
    </source>
</evidence>
<feature type="transmembrane region" description="Helical" evidence="6">
    <location>
        <begin position="32"/>
        <end position="50"/>
    </location>
</feature>
<evidence type="ECO:0000313" key="9">
    <source>
        <dbReference type="Proteomes" id="UP001240643"/>
    </source>
</evidence>
<organism evidence="8 9">
    <name type="scientific">Mycoplasmoides fastidiosum</name>
    <dbReference type="NCBI Taxonomy" id="92758"/>
    <lineage>
        <taxon>Bacteria</taxon>
        <taxon>Bacillati</taxon>
        <taxon>Mycoplasmatota</taxon>
        <taxon>Mycoplasmoidales</taxon>
        <taxon>Mycoplasmoidaceae</taxon>
        <taxon>Mycoplasmoides</taxon>
    </lineage>
</organism>